<dbReference type="GO" id="GO:0006508">
    <property type="term" value="P:proteolysis"/>
    <property type="evidence" value="ECO:0007669"/>
    <property type="project" value="UniProtKB-KW"/>
</dbReference>
<feature type="region of interest" description="Disordered" evidence="1">
    <location>
        <begin position="169"/>
        <end position="213"/>
    </location>
</feature>
<gene>
    <name evidence="3" type="ORF">F8A88_15410</name>
</gene>
<organism evidence="3 4">
    <name type="scientific">Pseudodesulfovibrio senegalensis</name>
    <dbReference type="NCBI Taxonomy" id="1721087"/>
    <lineage>
        <taxon>Bacteria</taxon>
        <taxon>Pseudomonadati</taxon>
        <taxon>Thermodesulfobacteriota</taxon>
        <taxon>Desulfovibrionia</taxon>
        <taxon>Desulfovibrionales</taxon>
        <taxon>Desulfovibrionaceae</taxon>
    </lineage>
</organism>
<name>A0A6N6MYM2_9BACT</name>
<keyword evidence="3" id="KW-0482">Metalloprotease</keyword>
<keyword evidence="3" id="KW-0378">Hydrolase</keyword>
<feature type="domain" description="SprT-like" evidence="2">
    <location>
        <begin position="15"/>
        <end position="114"/>
    </location>
</feature>
<accession>A0A6N6MYM2</accession>
<evidence type="ECO:0000256" key="1">
    <source>
        <dbReference type="SAM" id="MobiDB-lite"/>
    </source>
</evidence>
<keyword evidence="3" id="KW-0645">Protease</keyword>
<comment type="caution">
    <text evidence="3">The sequence shown here is derived from an EMBL/GenBank/DDBJ whole genome shotgun (WGS) entry which is preliminary data.</text>
</comment>
<keyword evidence="4" id="KW-1185">Reference proteome</keyword>
<proteinExistence type="predicted"/>
<dbReference type="EMBL" id="WAIE01000011">
    <property type="protein sequence ID" value="KAB1437312.1"/>
    <property type="molecule type" value="Genomic_DNA"/>
</dbReference>
<dbReference type="OrthoDB" id="5298817at2"/>
<evidence type="ECO:0000313" key="4">
    <source>
        <dbReference type="Proteomes" id="UP000438699"/>
    </source>
</evidence>
<reference evidence="3 4" key="1">
    <citation type="journal article" date="2017" name="Int. J. Syst. Evol. Microbiol.">
        <title>Desulfovibrio senegalensis sp. nov., a mesophilic sulfate reducer isolated from marine sediment.</title>
        <authorList>
            <person name="Thioye A."/>
            <person name="Gam Z.B.A."/>
            <person name="Mbengue M."/>
            <person name="Cayol J.L."/>
            <person name="Joseph-Bartoli M."/>
            <person name="Toure-Kane C."/>
            <person name="Labat M."/>
        </authorList>
    </citation>
    <scope>NUCLEOTIDE SEQUENCE [LARGE SCALE GENOMIC DNA]</scope>
    <source>
        <strain evidence="3 4">DSM 101509</strain>
    </source>
</reference>
<dbReference type="Proteomes" id="UP000438699">
    <property type="component" value="Unassembled WGS sequence"/>
</dbReference>
<dbReference type="Pfam" id="PF10263">
    <property type="entry name" value="SprT-like"/>
    <property type="match status" value="1"/>
</dbReference>
<dbReference type="GO" id="GO:0008237">
    <property type="term" value="F:metallopeptidase activity"/>
    <property type="evidence" value="ECO:0007669"/>
    <property type="project" value="UniProtKB-KW"/>
</dbReference>
<protein>
    <submittedName>
        <fullName evidence="3">SprT family zinc-dependent metalloprotease</fullName>
    </submittedName>
</protein>
<dbReference type="InterPro" id="IPR006640">
    <property type="entry name" value="SprT-like_domain"/>
</dbReference>
<feature type="compositionally biased region" description="Acidic residues" evidence="1">
    <location>
        <begin position="178"/>
        <end position="205"/>
    </location>
</feature>
<evidence type="ECO:0000259" key="2">
    <source>
        <dbReference type="Pfam" id="PF10263"/>
    </source>
</evidence>
<dbReference type="RefSeq" id="WP_151152079.1">
    <property type="nucleotide sequence ID" value="NZ_WAIE01000011.1"/>
</dbReference>
<dbReference type="AlphaFoldDB" id="A0A6N6MYM2"/>
<sequence length="250" mass="28513">MAELPPTSETYSELQDAYDFFNARLFDNRLPSCLITLQRNKNTLGYFSASRFAKRKSGEKTDEIAMNPAYFSIRTIKASLSTLVHEMVHLYQQHFGNPGRGRYHNREWGYMMQERGLMPSDTGEEGGRRCGDRMSHYVIEGGPFDSACNELLSKEFTLSWVDRFPPYVPRPTRPINPLDDEDELEGEEDEPTTGPDLNDDLDGLDIENPPEPVNKSNRVKYRCSKCGAQVWGKPNLKIGCLDCNAQFRVV</sequence>
<evidence type="ECO:0000313" key="3">
    <source>
        <dbReference type="EMBL" id="KAB1437312.1"/>
    </source>
</evidence>
<dbReference type="GO" id="GO:0006950">
    <property type="term" value="P:response to stress"/>
    <property type="evidence" value="ECO:0007669"/>
    <property type="project" value="UniProtKB-ARBA"/>
</dbReference>